<feature type="compositionally biased region" description="Basic and acidic residues" evidence="3">
    <location>
        <begin position="632"/>
        <end position="652"/>
    </location>
</feature>
<dbReference type="GO" id="GO:0000981">
    <property type="term" value="F:DNA-binding transcription factor activity, RNA polymerase II-specific"/>
    <property type="evidence" value="ECO:0007669"/>
    <property type="project" value="InterPro"/>
</dbReference>
<protein>
    <recommendedName>
        <fullName evidence="4">Zn(2)-C6 fungal-type domain-containing protein</fullName>
    </recommendedName>
</protein>
<feature type="region of interest" description="Disordered" evidence="3">
    <location>
        <begin position="624"/>
        <end position="689"/>
    </location>
</feature>
<evidence type="ECO:0000259" key="4">
    <source>
        <dbReference type="PROSITE" id="PS50048"/>
    </source>
</evidence>
<dbReference type="Pfam" id="PF00172">
    <property type="entry name" value="Zn_clus"/>
    <property type="match status" value="1"/>
</dbReference>
<dbReference type="EMBL" id="CM032181">
    <property type="protein sequence ID" value="KAG7098492.1"/>
    <property type="molecule type" value="Genomic_DNA"/>
</dbReference>
<dbReference type="OrthoDB" id="4456959at2759"/>
<dbReference type="InterPro" id="IPR007219">
    <property type="entry name" value="XnlR_reg_dom"/>
</dbReference>
<dbReference type="InterPro" id="IPR001138">
    <property type="entry name" value="Zn2Cys6_DnaBD"/>
</dbReference>
<dbReference type="Gene3D" id="4.10.240.10">
    <property type="entry name" value="Zn(2)-C6 fungal-type DNA-binding domain"/>
    <property type="match status" value="1"/>
</dbReference>
<keyword evidence="1" id="KW-0479">Metal-binding</keyword>
<feature type="domain" description="Zn(2)-C6 fungal-type" evidence="4">
    <location>
        <begin position="22"/>
        <end position="55"/>
    </location>
</feature>
<dbReference type="GO" id="GO:0003677">
    <property type="term" value="F:DNA binding"/>
    <property type="evidence" value="ECO:0007669"/>
    <property type="project" value="InterPro"/>
</dbReference>
<dbReference type="InterPro" id="IPR050987">
    <property type="entry name" value="AtrR-like"/>
</dbReference>
<dbReference type="Proteomes" id="UP001049176">
    <property type="component" value="Chromosome 1"/>
</dbReference>
<dbReference type="AlphaFoldDB" id="A0A9P7V1F6"/>
<evidence type="ECO:0000256" key="3">
    <source>
        <dbReference type="SAM" id="MobiDB-lite"/>
    </source>
</evidence>
<organism evidence="5 6">
    <name type="scientific">Marasmius oreades</name>
    <name type="common">fairy-ring Marasmius</name>
    <dbReference type="NCBI Taxonomy" id="181124"/>
    <lineage>
        <taxon>Eukaryota</taxon>
        <taxon>Fungi</taxon>
        <taxon>Dikarya</taxon>
        <taxon>Basidiomycota</taxon>
        <taxon>Agaricomycotina</taxon>
        <taxon>Agaricomycetes</taxon>
        <taxon>Agaricomycetidae</taxon>
        <taxon>Agaricales</taxon>
        <taxon>Marasmiineae</taxon>
        <taxon>Marasmiaceae</taxon>
        <taxon>Marasmius</taxon>
    </lineage>
</organism>
<dbReference type="PANTHER" id="PTHR46910">
    <property type="entry name" value="TRANSCRIPTION FACTOR PDR1"/>
    <property type="match status" value="1"/>
</dbReference>
<evidence type="ECO:0000313" key="5">
    <source>
        <dbReference type="EMBL" id="KAG7098492.1"/>
    </source>
</evidence>
<dbReference type="PANTHER" id="PTHR46910:SF38">
    <property type="entry name" value="ZN(2)-C6 FUNGAL-TYPE DOMAIN-CONTAINING PROTEIN"/>
    <property type="match status" value="1"/>
</dbReference>
<dbReference type="CDD" id="cd12148">
    <property type="entry name" value="fungal_TF_MHR"/>
    <property type="match status" value="1"/>
</dbReference>
<evidence type="ECO:0000313" key="6">
    <source>
        <dbReference type="Proteomes" id="UP001049176"/>
    </source>
</evidence>
<dbReference type="PROSITE" id="PS50048">
    <property type="entry name" value="ZN2_CY6_FUNGAL_2"/>
    <property type="match status" value="1"/>
</dbReference>
<name>A0A9P7V1F6_9AGAR</name>
<dbReference type="Pfam" id="PF04082">
    <property type="entry name" value="Fungal_trans"/>
    <property type="match status" value="1"/>
</dbReference>
<dbReference type="CDD" id="cd00067">
    <property type="entry name" value="GAL4"/>
    <property type="match status" value="1"/>
</dbReference>
<comment type="caution">
    <text evidence="5">The sequence shown here is derived from an EMBL/GenBank/DDBJ whole genome shotgun (WGS) entry which is preliminary data.</text>
</comment>
<proteinExistence type="predicted"/>
<dbReference type="GO" id="GO:0006351">
    <property type="term" value="P:DNA-templated transcription"/>
    <property type="evidence" value="ECO:0007669"/>
    <property type="project" value="InterPro"/>
</dbReference>
<dbReference type="KEGG" id="more:E1B28_000435"/>
<sequence length="809" mass="91056">MSLRRNGNAEAGPSKKRRLPGACDLCKKRKIRCDGSERPNGHCTNCTNSGVECTHVELTKNLGSAKGSECCFSEGAFWFDAFNRYVEGLEYRLEKMEMLLNKLLPGVDTNNELDTEATEAPHLEEESIPRNDLDETVYKLEKLDLETPYSRYYGKASGLYLVETALQHKEHHTGKEVPKVPMKTAFLEEFWEPPPTHAYAVSTPEYDFPEEDLMNDLIDLYFVKYNCFVPLLHRPTFERSVKEGQHLHDHSFGGILLLVCALAARYSDDPRVFLEGPECANSAGWQWIRQVPVVKVPYGKPSLYDLQAYALAVPYLQNCTLFVQAWTMVGFGLRLAQDVGAHSQRGSRPPNAQDELWKRAFFALLFYERALGNFFGRQPNLHEDEYNVDLPLPVDDEFWDCTDPKMNFKQPPGKPSSIAFFGYLIKLSDIMSYAQRMVYSLRKPNIITGKPNIQSEHQIISDLDSALNSWLDSVPEHLKWDPSRPKDLFFEQSASLWILFYKVQIMIHKPFIPTPKRPSSLSFPSLTICTTAARACSHIARVLHANNITLQLRHVATAMFSAAVVILLNTWTGKRSGTTGNMDRDQADLQSIMDHMKQYHQRWPLTAAFGDIIMDLAKVSHVPIQGHKRRRSAENLKEEAQKTVKSSPKERTLAGSRRASSKLLQNRYSSSPEMSSATTSSGGSSRFPSVSSFNFSPELPGLIGDFSTPSTSSPASSPPYLPGNGVDGLPDTSASGYSAPSYSQQLDIDTLFASLPPMNDPAMSVWSSTQFGIEMQDWAPYFTNFDQVDQTTPGYQNQTEYDASALRFW</sequence>
<dbReference type="SMART" id="SM00066">
    <property type="entry name" value="GAL4"/>
    <property type="match status" value="1"/>
</dbReference>
<dbReference type="PROSITE" id="PS00463">
    <property type="entry name" value="ZN2_CY6_FUNGAL_1"/>
    <property type="match status" value="1"/>
</dbReference>
<dbReference type="GeneID" id="66069511"/>
<accession>A0A9P7V1F6</accession>
<reference evidence="5" key="1">
    <citation type="journal article" date="2021" name="Genome Biol. Evol.">
        <title>The assembled and annotated genome of the fairy-ring fungus Marasmius oreades.</title>
        <authorList>
            <person name="Hiltunen M."/>
            <person name="Ament-Velasquez S.L."/>
            <person name="Johannesson H."/>
        </authorList>
    </citation>
    <scope>NUCLEOTIDE SEQUENCE</scope>
    <source>
        <strain evidence="5">03SP1</strain>
    </source>
</reference>
<dbReference type="SUPFAM" id="SSF57701">
    <property type="entry name" value="Zn2/Cys6 DNA-binding domain"/>
    <property type="match status" value="1"/>
</dbReference>
<dbReference type="SMART" id="SM00906">
    <property type="entry name" value="Fungal_trans"/>
    <property type="match status" value="1"/>
</dbReference>
<dbReference type="InterPro" id="IPR036864">
    <property type="entry name" value="Zn2-C6_fun-type_DNA-bd_sf"/>
</dbReference>
<dbReference type="RefSeq" id="XP_043014962.1">
    <property type="nucleotide sequence ID" value="XM_043146260.1"/>
</dbReference>
<evidence type="ECO:0000256" key="2">
    <source>
        <dbReference type="ARBA" id="ARBA00023242"/>
    </source>
</evidence>
<feature type="compositionally biased region" description="Low complexity" evidence="3">
    <location>
        <begin position="669"/>
        <end position="689"/>
    </location>
</feature>
<feature type="region of interest" description="Disordered" evidence="3">
    <location>
        <begin position="703"/>
        <end position="740"/>
    </location>
</feature>
<keyword evidence="2" id="KW-0539">Nucleus</keyword>
<evidence type="ECO:0000256" key="1">
    <source>
        <dbReference type="ARBA" id="ARBA00022723"/>
    </source>
</evidence>
<keyword evidence="6" id="KW-1185">Reference proteome</keyword>
<gene>
    <name evidence="5" type="ORF">E1B28_000435</name>
</gene>
<dbReference type="GO" id="GO:0008270">
    <property type="term" value="F:zinc ion binding"/>
    <property type="evidence" value="ECO:0007669"/>
    <property type="project" value="InterPro"/>
</dbReference>